<dbReference type="GO" id="GO:0035556">
    <property type="term" value="P:intracellular signal transduction"/>
    <property type="evidence" value="ECO:0007669"/>
    <property type="project" value="InterPro"/>
</dbReference>
<dbReference type="Pfam" id="PF07714">
    <property type="entry name" value="PK_Tyr_Ser-Thr"/>
    <property type="match status" value="1"/>
</dbReference>
<evidence type="ECO:0000256" key="8">
    <source>
        <dbReference type="ARBA" id="ARBA00023180"/>
    </source>
</evidence>
<dbReference type="Gene3D" id="3.40.190.10">
    <property type="entry name" value="Periplasmic binding protein-like II"/>
    <property type="match status" value="1"/>
</dbReference>
<evidence type="ECO:0000256" key="10">
    <source>
        <dbReference type="ARBA" id="ARBA00023293"/>
    </source>
</evidence>
<feature type="region of interest" description="Disordered" evidence="11">
    <location>
        <begin position="1252"/>
        <end position="1368"/>
    </location>
</feature>
<dbReference type="GO" id="GO:0001653">
    <property type="term" value="F:peptide receptor activity"/>
    <property type="evidence" value="ECO:0007669"/>
    <property type="project" value="TreeGrafter"/>
</dbReference>
<protein>
    <recommendedName>
        <fullName evidence="3">guanylate cyclase</fullName>
        <ecNumber evidence="3">4.6.1.2</ecNumber>
    </recommendedName>
</protein>
<evidence type="ECO:0000256" key="4">
    <source>
        <dbReference type="ARBA" id="ARBA00022692"/>
    </source>
</evidence>
<evidence type="ECO:0000256" key="1">
    <source>
        <dbReference type="ARBA" id="ARBA00001436"/>
    </source>
</evidence>
<dbReference type="InterPro" id="IPR001245">
    <property type="entry name" value="Ser-Thr/Tyr_kinase_cat_dom"/>
</dbReference>
<proteinExistence type="predicted"/>
<feature type="compositionally biased region" description="Acidic residues" evidence="11">
    <location>
        <begin position="1424"/>
        <end position="1436"/>
    </location>
</feature>
<dbReference type="PROSITE" id="PS50011">
    <property type="entry name" value="PROTEIN_KINASE_DOM"/>
    <property type="match status" value="1"/>
</dbReference>
<keyword evidence="8" id="KW-0325">Glycoprotein</keyword>
<dbReference type="InterPro" id="IPR024370">
    <property type="entry name" value="PBP_domain"/>
</dbReference>
<evidence type="ECO:0000313" key="15">
    <source>
        <dbReference type="Proteomes" id="UP000186922"/>
    </source>
</evidence>
<name>A0A1D1URX6_RAMVA</name>
<evidence type="ECO:0000256" key="6">
    <source>
        <dbReference type="ARBA" id="ARBA00022989"/>
    </source>
</evidence>
<evidence type="ECO:0000313" key="14">
    <source>
        <dbReference type="EMBL" id="GAU88918.1"/>
    </source>
</evidence>
<dbReference type="Gene3D" id="1.10.510.10">
    <property type="entry name" value="Transferase(Phosphotransferase) domain 1"/>
    <property type="match status" value="1"/>
</dbReference>
<evidence type="ECO:0000256" key="7">
    <source>
        <dbReference type="ARBA" id="ARBA00023136"/>
    </source>
</evidence>
<dbReference type="PANTHER" id="PTHR11920:SF501">
    <property type="entry name" value="GUANYLATE CYCLASE 32E"/>
    <property type="match status" value="1"/>
</dbReference>
<gene>
    <name evidence="14" type="primary">RvY_01531-1</name>
    <name evidence="14" type="synonym">RvY_01531.1</name>
    <name evidence="14" type="ORF">RvY_01531</name>
</gene>
<dbReference type="InterPro" id="IPR011009">
    <property type="entry name" value="Kinase-like_dom_sf"/>
</dbReference>
<dbReference type="GO" id="GO:0004016">
    <property type="term" value="F:adenylate cyclase activity"/>
    <property type="evidence" value="ECO:0007669"/>
    <property type="project" value="TreeGrafter"/>
</dbReference>
<dbReference type="Proteomes" id="UP000186922">
    <property type="component" value="Unassembled WGS sequence"/>
</dbReference>
<dbReference type="STRING" id="947166.A0A1D1URX6"/>
<sequence>MCKITPKNKLIQTTSLSPLSRPLIPLFLFCVVFSNARSIDGKQKTYRFGVLSSRTLLAICNDTASSYMAEQEALGHNVIITCYSTELATQLGVIRARDIPTVVNTPVATANGKNATAADIDFMTIFFLRTIFTNAELNDNSDRFIAYPVLVNGAVVGYNLPDLEPGNIGGLDAKADPVVLRLSQAVITGIFSGKIKTWDDPAITSSNPDFSRLTNKKLPNKAIQFGFRSDRFTTSMIMSRALYSMDNVTFKKAFTPEGLQAGTDLRKNLTSGIAASLNSTIFTSVAPSSFSLFGGLQATPYSMIITMQEDLENYGFRVAAIQNKAGQYINSNRDSIQAAIANASQDPNSANCTFSMSNLDGNGSYPYLERVYLGVMKYRVGQATQVLPDCDTMAATFRFINWVLDSASLLAQSSFSRNYYVKSAQSWYAGLEDLESSMRCGDHRQKVSTFMDEIKTSVALIAAMNNPATWGEVAAGMIFGGAAAWYFGRKIFVFLNRLRKESMEQYAISSKNIRLTPTLYSPVDRYKGVVASRRVVDRYIPLASLQCITTGTWGEHEVFLRPCSLVIHRLNHRARMKVLELVEISQHKNVVMFYGLTELPAGRCLVCNFCPFGDLRTLIISKKHVFSMNTKFSLTGDICEGMEYLHDCDIVHGNLRSCAVYIEANWTAKISDYEYDAVHQVQGSFHPTVAQLKQKLSLYQQTSLYPWLYWTAPEILRQGITGREIPPEKSADTYSFGIVCSEVFAMEPAYQKYQELPYKLNPAQILNGILSADMRPREDWKNTSTPRCVLRVMEHCWQEHASHRPSFHRLKRLFRAVQSMRRHVADKIMIAAEKTSETVKNRCEAATQRLNRFDNEFHKYSKILVPPAYWRSIYKQKLYMSITRHKLGIVFICNLVDYSSLINADRTAKAIESVNLLHRGFQNLIEKGGRVYRVYRNGTCFVALGNVPYGIKEDPIDSIAQLAFDFMTWAWKVKVPANIMDGFHLQIGIHSGPMAAGTLKHSTNQFIALGMVQKEAWNIARSSAPCRILISEEFHQNLRQLAQIFIKYRIVPNTEPVFGYTGKTYWLVGMNYYRAQSLLDDIFALDPENLEALAKWHEKKQSRKKEKKGILANELIKTVSALPFDYQALTAGGNTQYLVDVPDAGDDEQAGEKQKPVTQRGGRRSVVAGNPRSISYQAAKAGLDQNEPEEETVVDTREPPFMEATVLITRGRQQGVRAKVSLKELQSGDLIENTSVKSLLSTPQAQASLKKLRMQKRKEQQELADRQDEQRSRMELAKSARSDVETENTLKSLTNEEIERDSLPAIPVRRIPSAKASRSEATLGANQDGLSRNQASDVSVRRRRTSDLQRSLAERASASSIELSKPLDVKRLDRIANEERQPLQAVSIANKPGYSVIQSRNAVNQNRQQTEDDLDQVTTPLLDTETEENGTEEEDDSLVKLKGKSKSRKKKKK</sequence>
<organism evidence="14 15">
    <name type="scientific">Ramazzottius varieornatus</name>
    <name type="common">Water bear</name>
    <name type="synonym">Tardigrade</name>
    <dbReference type="NCBI Taxonomy" id="947166"/>
    <lineage>
        <taxon>Eukaryota</taxon>
        <taxon>Metazoa</taxon>
        <taxon>Ecdysozoa</taxon>
        <taxon>Tardigrada</taxon>
        <taxon>Eutardigrada</taxon>
        <taxon>Parachela</taxon>
        <taxon>Hypsibioidea</taxon>
        <taxon>Ramazzottiidae</taxon>
        <taxon>Ramazzottius</taxon>
    </lineage>
</organism>
<dbReference type="GO" id="GO:0004672">
    <property type="term" value="F:protein kinase activity"/>
    <property type="evidence" value="ECO:0007669"/>
    <property type="project" value="InterPro"/>
</dbReference>
<evidence type="ECO:0000256" key="11">
    <source>
        <dbReference type="SAM" id="MobiDB-lite"/>
    </source>
</evidence>
<keyword evidence="7" id="KW-0472">Membrane</keyword>
<keyword evidence="5" id="KW-0547">Nucleotide-binding</keyword>
<feature type="domain" description="Guanylate cyclase" evidence="13">
    <location>
        <begin position="889"/>
        <end position="1010"/>
    </location>
</feature>
<keyword evidence="6" id="KW-1133">Transmembrane helix</keyword>
<comment type="catalytic activity">
    <reaction evidence="1">
        <text>GTP = 3',5'-cyclic GMP + diphosphate</text>
        <dbReference type="Rhea" id="RHEA:13665"/>
        <dbReference type="ChEBI" id="CHEBI:33019"/>
        <dbReference type="ChEBI" id="CHEBI:37565"/>
        <dbReference type="ChEBI" id="CHEBI:57746"/>
        <dbReference type="EC" id="4.6.1.2"/>
    </reaction>
</comment>
<comment type="caution">
    <text evidence="14">The sequence shown here is derived from an EMBL/GenBank/DDBJ whole genome shotgun (WGS) entry which is preliminary data.</text>
</comment>
<dbReference type="InterPro" id="IPR029787">
    <property type="entry name" value="Nucleotide_cyclase"/>
</dbReference>
<feature type="compositionally biased region" description="Basic residues" evidence="11">
    <location>
        <begin position="1441"/>
        <end position="1453"/>
    </location>
</feature>
<evidence type="ECO:0000259" key="13">
    <source>
        <dbReference type="PROSITE" id="PS50125"/>
    </source>
</evidence>
<evidence type="ECO:0000256" key="5">
    <source>
        <dbReference type="ARBA" id="ARBA00022741"/>
    </source>
</evidence>
<dbReference type="Pfam" id="PF00211">
    <property type="entry name" value="Guanylate_cyc"/>
    <property type="match status" value="1"/>
</dbReference>
<comment type="subcellular location">
    <subcellularLocation>
        <location evidence="2">Membrane</location>
        <topology evidence="2">Single-pass membrane protein</topology>
    </subcellularLocation>
</comment>
<feature type="compositionally biased region" description="Polar residues" evidence="11">
    <location>
        <begin position="1399"/>
        <end position="1408"/>
    </location>
</feature>
<evidence type="ECO:0000256" key="2">
    <source>
        <dbReference type="ARBA" id="ARBA00004167"/>
    </source>
</evidence>
<dbReference type="GO" id="GO:0005524">
    <property type="term" value="F:ATP binding"/>
    <property type="evidence" value="ECO:0007669"/>
    <property type="project" value="InterPro"/>
</dbReference>
<dbReference type="InterPro" id="IPR001054">
    <property type="entry name" value="A/G_cyclase"/>
</dbReference>
<dbReference type="GO" id="GO:0005886">
    <property type="term" value="C:plasma membrane"/>
    <property type="evidence" value="ECO:0007669"/>
    <property type="project" value="TreeGrafter"/>
</dbReference>
<dbReference type="EMBL" id="BDGG01000001">
    <property type="protein sequence ID" value="GAU88918.1"/>
    <property type="molecule type" value="Genomic_DNA"/>
</dbReference>
<feature type="region of interest" description="Disordered" evidence="11">
    <location>
        <begin position="1399"/>
        <end position="1453"/>
    </location>
</feature>
<keyword evidence="4" id="KW-0812">Transmembrane</keyword>
<reference evidence="14 15" key="1">
    <citation type="journal article" date="2016" name="Nat. Commun.">
        <title>Extremotolerant tardigrade genome and improved radiotolerance of human cultured cells by tardigrade-unique protein.</title>
        <authorList>
            <person name="Hashimoto T."/>
            <person name="Horikawa D.D."/>
            <person name="Saito Y."/>
            <person name="Kuwahara H."/>
            <person name="Kozuka-Hata H."/>
            <person name="Shin-I T."/>
            <person name="Minakuchi Y."/>
            <person name="Ohishi K."/>
            <person name="Motoyama A."/>
            <person name="Aizu T."/>
            <person name="Enomoto A."/>
            <person name="Kondo K."/>
            <person name="Tanaka S."/>
            <person name="Hara Y."/>
            <person name="Koshikawa S."/>
            <person name="Sagara H."/>
            <person name="Miura T."/>
            <person name="Yokobori S."/>
            <person name="Miyagawa K."/>
            <person name="Suzuki Y."/>
            <person name="Kubo T."/>
            <person name="Oyama M."/>
            <person name="Kohara Y."/>
            <person name="Fujiyama A."/>
            <person name="Arakawa K."/>
            <person name="Katayama T."/>
            <person name="Toyoda A."/>
            <person name="Kunieda T."/>
        </authorList>
    </citation>
    <scope>NUCLEOTIDE SEQUENCE [LARGE SCALE GENOMIC DNA]</scope>
    <source>
        <strain evidence="14 15">YOKOZUNA-1</strain>
    </source>
</reference>
<feature type="compositionally biased region" description="Basic and acidic residues" evidence="11">
    <location>
        <begin position="1257"/>
        <end position="1284"/>
    </location>
</feature>
<feature type="region of interest" description="Disordered" evidence="11">
    <location>
        <begin position="1140"/>
        <end position="1171"/>
    </location>
</feature>
<evidence type="ECO:0000256" key="3">
    <source>
        <dbReference type="ARBA" id="ARBA00012202"/>
    </source>
</evidence>
<keyword evidence="10" id="KW-0141">cGMP biosynthesis</keyword>
<dbReference type="PANTHER" id="PTHR11920">
    <property type="entry name" value="GUANYLYL CYCLASE"/>
    <property type="match status" value="1"/>
</dbReference>
<dbReference type="GO" id="GO:0004383">
    <property type="term" value="F:guanylate cyclase activity"/>
    <property type="evidence" value="ECO:0007669"/>
    <property type="project" value="UniProtKB-EC"/>
</dbReference>
<feature type="domain" description="Protein kinase" evidence="12">
    <location>
        <begin position="542"/>
        <end position="814"/>
    </location>
</feature>
<dbReference type="OrthoDB" id="5962695at2759"/>
<dbReference type="InterPro" id="IPR050401">
    <property type="entry name" value="Cyclic_nucleotide_synthase"/>
</dbReference>
<dbReference type="InterPro" id="IPR000719">
    <property type="entry name" value="Prot_kinase_dom"/>
</dbReference>
<dbReference type="GO" id="GO:0007168">
    <property type="term" value="P:receptor guanylyl cyclase signaling pathway"/>
    <property type="evidence" value="ECO:0007669"/>
    <property type="project" value="TreeGrafter"/>
</dbReference>
<accession>A0A1D1URX6</accession>
<dbReference type="SUPFAM" id="SSF55073">
    <property type="entry name" value="Nucleotide cyclase"/>
    <property type="match status" value="1"/>
</dbReference>
<evidence type="ECO:0000259" key="12">
    <source>
        <dbReference type="PROSITE" id="PS50011"/>
    </source>
</evidence>
<dbReference type="Pfam" id="PF12849">
    <property type="entry name" value="PBP_like_2"/>
    <property type="match status" value="1"/>
</dbReference>
<dbReference type="PROSITE" id="PS50125">
    <property type="entry name" value="GUANYLATE_CYCLASE_2"/>
    <property type="match status" value="1"/>
</dbReference>
<feature type="compositionally biased region" description="Polar residues" evidence="11">
    <location>
        <begin position="1324"/>
        <end position="1337"/>
    </location>
</feature>
<keyword evidence="9" id="KW-0456">Lyase</keyword>
<dbReference type="Gene3D" id="3.30.70.1230">
    <property type="entry name" value="Nucleotide cyclase"/>
    <property type="match status" value="1"/>
</dbReference>
<keyword evidence="15" id="KW-1185">Reference proteome</keyword>
<dbReference type="EC" id="4.6.1.2" evidence="3"/>
<dbReference type="SUPFAM" id="SSF53850">
    <property type="entry name" value="Periplasmic binding protein-like II"/>
    <property type="match status" value="1"/>
</dbReference>
<dbReference type="SUPFAM" id="SSF56112">
    <property type="entry name" value="Protein kinase-like (PK-like)"/>
    <property type="match status" value="1"/>
</dbReference>
<evidence type="ECO:0000256" key="9">
    <source>
        <dbReference type="ARBA" id="ARBA00023239"/>
    </source>
</evidence>